<organism evidence="1 2">
    <name type="scientific">Alcaligenes faecalis</name>
    <dbReference type="NCBI Taxonomy" id="511"/>
    <lineage>
        <taxon>Bacteria</taxon>
        <taxon>Pseudomonadati</taxon>
        <taxon>Pseudomonadota</taxon>
        <taxon>Betaproteobacteria</taxon>
        <taxon>Burkholderiales</taxon>
        <taxon>Alcaligenaceae</taxon>
        <taxon>Alcaligenes</taxon>
    </lineage>
</organism>
<sequence>MMAADSLQVAVHRIVPSGMFMRCMDVCRCACSAGADPMAQALHLAQPPTVQASCLESAEPTALAAVVVVLAACRAATPHRRCRARQREAKAEGKTKGSGTCPLVKPVCTWESAARDGIAAVPLGARASRQYWLARVLRTTGYAVTTVAAFCGVGHE</sequence>
<evidence type="ECO:0000313" key="2">
    <source>
        <dbReference type="Proteomes" id="UP001211866"/>
    </source>
</evidence>
<evidence type="ECO:0000313" key="1">
    <source>
        <dbReference type="EMBL" id="WBM38686.1"/>
    </source>
</evidence>
<name>A0ABY7N657_ALCFA</name>
<gene>
    <name evidence="1" type="ORF">M2J83_02285</name>
</gene>
<keyword evidence="2" id="KW-1185">Reference proteome</keyword>
<dbReference type="EMBL" id="CP096916">
    <property type="protein sequence ID" value="WBM38686.1"/>
    <property type="molecule type" value="Genomic_DNA"/>
</dbReference>
<dbReference type="RefSeq" id="WP_270118595.1">
    <property type="nucleotide sequence ID" value="NZ_CP096916.1"/>
</dbReference>
<protein>
    <recommendedName>
        <fullName evidence="3">ESPR domain-containing protein</fullName>
    </recommendedName>
</protein>
<proteinExistence type="predicted"/>
<accession>A0ABY7N657</accession>
<evidence type="ECO:0008006" key="3">
    <source>
        <dbReference type="Google" id="ProtNLM"/>
    </source>
</evidence>
<dbReference type="Proteomes" id="UP001211866">
    <property type="component" value="Chromosome"/>
</dbReference>
<reference evidence="1 2" key="1">
    <citation type="submission" date="2022-05" db="EMBL/GenBank/DDBJ databases">
        <title>Complete sequence of strain NY11312.</title>
        <authorList>
            <person name="Zhou D."/>
        </authorList>
    </citation>
    <scope>NUCLEOTIDE SEQUENCE [LARGE SCALE GENOMIC DNA]</scope>
    <source>
        <strain evidence="1 2">NY11312</strain>
    </source>
</reference>